<accession>A0A4Q0PCB1</accession>
<dbReference type="InterPro" id="IPR036388">
    <property type="entry name" value="WH-like_DNA-bd_sf"/>
</dbReference>
<dbReference type="AlphaFoldDB" id="A0A4Q0PCB1"/>
<dbReference type="HAMAP" id="MF_00772">
    <property type="entry name" value="OGT"/>
    <property type="match status" value="1"/>
</dbReference>
<keyword evidence="3 9" id="KW-0963">Cytoplasm</keyword>
<evidence type="ECO:0000256" key="4">
    <source>
        <dbReference type="ARBA" id="ARBA00022603"/>
    </source>
</evidence>
<dbReference type="GO" id="GO:0006307">
    <property type="term" value="P:DNA alkylation repair"/>
    <property type="evidence" value="ECO:0007669"/>
    <property type="project" value="UniProtKB-UniRule"/>
</dbReference>
<evidence type="ECO:0000256" key="2">
    <source>
        <dbReference type="ARBA" id="ARBA00008711"/>
    </source>
</evidence>
<protein>
    <recommendedName>
        <fullName evidence="9">Methylated-DNA--protein-cysteine methyltransferase</fullName>
        <ecNumber evidence="9">2.1.1.63</ecNumber>
    </recommendedName>
    <alternativeName>
        <fullName evidence="9">6-O-methylguanine-DNA methyltransferase</fullName>
        <shortName evidence="9">MGMT</shortName>
    </alternativeName>
    <alternativeName>
        <fullName evidence="9">O-6-methylguanine-DNA-alkyltransferase</fullName>
    </alternativeName>
</protein>
<evidence type="ECO:0000313" key="12">
    <source>
        <dbReference type="EMBL" id="RXG24407.1"/>
    </source>
</evidence>
<sequence>MVQAFLETPLGILLIQGDQDGISVIKFVENQNKSLETDEIPSDLRDAVDQIKNYFDGTLNEFTIKLNPQGTEFQKSVWNQLAEIPFGKTTSYLQMAKNLGDTKVIRAAASANGKNPISIIIPCHRVIGSDNSMTGYAGGIWRKKWLLAHESPVTQHTLF</sequence>
<comment type="subcellular location">
    <subcellularLocation>
        <location evidence="9">Cytoplasm</location>
    </subcellularLocation>
</comment>
<comment type="miscellaneous">
    <text evidence="9">This enzyme catalyzes only one turnover and therefore is not strictly catalytic. According to one definition, an enzyme is a biocatalyst that acts repeatedly and over many reaction cycles.</text>
</comment>
<feature type="domain" description="Methylguanine DNA methyltransferase ribonuclease-like" evidence="11">
    <location>
        <begin position="1"/>
        <end position="67"/>
    </location>
</feature>
<dbReference type="Proteomes" id="UP000289238">
    <property type="component" value="Unassembled WGS sequence"/>
</dbReference>
<keyword evidence="7 9" id="KW-0234">DNA repair</keyword>
<keyword evidence="6 9" id="KW-0227">DNA damage</keyword>
<keyword evidence="4 9" id="KW-0489">Methyltransferase</keyword>
<proteinExistence type="inferred from homology"/>
<evidence type="ECO:0000259" key="11">
    <source>
        <dbReference type="Pfam" id="PF02870"/>
    </source>
</evidence>
<reference evidence="12 13" key="1">
    <citation type="submission" date="2018-07" db="EMBL/GenBank/DDBJ databases">
        <title>Leeuwenhoekiella genomics.</title>
        <authorList>
            <person name="Tahon G."/>
            <person name="Willems A."/>
        </authorList>
    </citation>
    <scope>NUCLEOTIDE SEQUENCE [LARGE SCALE GENOMIC DNA]</scope>
    <source>
        <strain evidence="12 13">LMG 22550</strain>
    </source>
</reference>
<dbReference type="GO" id="GO:0032259">
    <property type="term" value="P:methylation"/>
    <property type="evidence" value="ECO:0007669"/>
    <property type="project" value="UniProtKB-KW"/>
</dbReference>
<dbReference type="Pfam" id="PF01035">
    <property type="entry name" value="DNA_binding_1"/>
    <property type="match status" value="1"/>
</dbReference>
<comment type="caution">
    <text evidence="12">The sequence shown here is derived from an EMBL/GenBank/DDBJ whole genome shotgun (WGS) entry which is preliminary data.</text>
</comment>
<keyword evidence="5 9" id="KW-0808">Transferase</keyword>
<dbReference type="InterPro" id="IPR023546">
    <property type="entry name" value="MGMT"/>
</dbReference>
<comment type="similarity">
    <text evidence="2 9">Belongs to the MGMT family.</text>
</comment>
<dbReference type="CDD" id="cd06445">
    <property type="entry name" value="ATase"/>
    <property type="match status" value="1"/>
</dbReference>
<dbReference type="EMBL" id="QOVM01000001">
    <property type="protein sequence ID" value="RXG24407.1"/>
    <property type="molecule type" value="Genomic_DNA"/>
</dbReference>
<dbReference type="Pfam" id="PF02870">
    <property type="entry name" value="Methyltransf_1N"/>
    <property type="match status" value="1"/>
</dbReference>
<dbReference type="SUPFAM" id="SSF53155">
    <property type="entry name" value="Methylated DNA-protein cysteine methyltransferase domain"/>
    <property type="match status" value="1"/>
</dbReference>
<evidence type="ECO:0000256" key="3">
    <source>
        <dbReference type="ARBA" id="ARBA00022490"/>
    </source>
</evidence>
<evidence type="ECO:0000256" key="9">
    <source>
        <dbReference type="HAMAP-Rule" id="MF_00772"/>
    </source>
</evidence>
<evidence type="ECO:0000313" key="13">
    <source>
        <dbReference type="Proteomes" id="UP000289238"/>
    </source>
</evidence>
<comment type="catalytic activity">
    <reaction evidence="1 9">
        <text>a 4-O-methyl-thymidine in DNA + L-cysteinyl-[protein] = a thymidine in DNA + S-methyl-L-cysteinyl-[protein]</text>
        <dbReference type="Rhea" id="RHEA:53428"/>
        <dbReference type="Rhea" id="RHEA-COMP:10131"/>
        <dbReference type="Rhea" id="RHEA-COMP:10132"/>
        <dbReference type="Rhea" id="RHEA-COMP:13555"/>
        <dbReference type="Rhea" id="RHEA-COMP:13556"/>
        <dbReference type="ChEBI" id="CHEBI:29950"/>
        <dbReference type="ChEBI" id="CHEBI:82612"/>
        <dbReference type="ChEBI" id="CHEBI:137386"/>
        <dbReference type="ChEBI" id="CHEBI:137387"/>
        <dbReference type="EC" id="2.1.1.63"/>
    </reaction>
</comment>
<name>A0A4Q0PCB1_9FLAO</name>
<keyword evidence="13" id="KW-1185">Reference proteome</keyword>
<evidence type="ECO:0000256" key="5">
    <source>
        <dbReference type="ARBA" id="ARBA00022679"/>
    </source>
</evidence>
<dbReference type="NCBIfam" id="TIGR00589">
    <property type="entry name" value="ogt"/>
    <property type="match status" value="1"/>
</dbReference>
<dbReference type="PROSITE" id="PS00374">
    <property type="entry name" value="MGMT"/>
    <property type="match status" value="1"/>
</dbReference>
<dbReference type="PANTHER" id="PTHR10815">
    <property type="entry name" value="METHYLATED-DNA--PROTEIN-CYSTEINE METHYLTRANSFERASE"/>
    <property type="match status" value="1"/>
</dbReference>
<comment type="function">
    <text evidence="9">Involved in the cellular defense against the biological effects of O6-methylguanine (O6-MeG) and O4-methylthymine (O4-MeT) in DNA. Repairs the methylated nucleobase in DNA by stoichiometrically transferring the methyl group to a cysteine residue in the enzyme. This is a suicide reaction: the enzyme is irreversibly inactivated.</text>
</comment>
<evidence type="ECO:0000256" key="8">
    <source>
        <dbReference type="ARBA" id="ARBA00049348"/>
    </source>
</evidence>
<gene>
    <name evidence="12" type="ORF">DSM00_195</name>
</gene>
<dbReference type="InterPro" id="IPR014048">
    <property type="entry name" value="MethylDNA_cys_MeTrfase_DNA-bd"/>
</dbReference>
<feature type="active site" description="Nucleophile; methyl group acceptor" evidence="9">
    <location>
        <position position="123"/>
    </location>
</feature>
<dbReference type="RefSeq" id="WP_128756149.1">
    <property type="nucleotide sequence ID" value="NZ_QOVM01000001.1"/>
</dbReference>
<dbReference type="InterPro" id="IPR036217">
    <property type="entry name" value="MethylDNA_cys_MeTrfase_DNAb"/>
</dbReference>
<dbReference type="GO" id="GO:0005737">
    <property type="term" value="C:cytoplasm"/>
    <property type="evidence" value="ECO:0007669"/>
    <property type="project" value="UniProtKB-SubCell"/>
</dbReference>
<dbReference type="Gene3D" id="3.30.160.70">
    <property type="entry name" value="Methylated DNA-protein cysteine methyltransferase domain"/>
    <property type="match status" value="1"/>
</dbReference>
<dbReference type="PANTHER" id="PTHR10815:SF13">
    <property type="entry name" value="METHYLATED-DNA--PROTEIN-CYSTEINE METHYLTRANSFERASE"/>
    <property type="match status" value="1"/>
</dbReference>
<dbReference type="InterPro" id="IPR008332">
    <property type="entry name" value="MethylG_MeTrfase_N"/>
</dbReference>
<dbReference type="GO" id="GO:0003908">
    <property type="term" value="F:methylated-DNA-[protein]-cysteine S-methyltransferase activity"/>
    <property type="evidence" value="ECO:0007669"/>
    <property type="project" value="UniProtKB-UniRule"/>
</dbReference>
<evidence type="ECO:0000256" key="7">
    <source>
        <dbReference type="ARBA" id="ARBA00023204"/>
    </source>
</evidence>
<dbReference type="InterPro" id="IPR001497">
    <property type="entry name" value="MethylDNA_cys_MeTrfase_AS"/>
</dbReference>
<evidence type="ECO:0000256" key="1">
    <source>
        <dbReference type="ARBA" id="ARBA00001286"/>
    </source>
</evidence>
<dbReference type="FunFam" id="1.10.10.10:FF:000214">
    <property type="entry name" value="Methylated-DNA--protein-cysteine methyltransferase"/>
    <property type="match status" value="1"/>
</dbReference>
<dbReference type="InterPro" id="IPR036631">
    <property type="entry name" value="MGMT_N_sf"/>
</dbReference>
<dbReference type="EC" id="2.1.1.63" evidence="9"/>
<comment type="catalytic activity">
    <reaction evidence="8 9">
        <text>a 6-O-methyl-2'-deoxyguanosine in DNA + L-cysteinyl-[protein] = S-methyl-L-cysteinyl-[protein] + a 2'-deoxyguanosine in DNA</text>
        <dbReference type="Rhea" id="RHEA:24000"/>
        <dbReference type="Rhea" id="RHEA-COMP:10131"/>
        <dbReference type="Rhea" id="RHEA-COMP:10132"/>
        <dbReference type="Rhea" id="RHEA-COMP:11367"/>
        <dbReference type="Rhea" id="RHEA-COMP:11368"/>
        <dbReference type="ChEBI" id="CHEBI:29950"/>
        <dbReference type="ChEBI" id="CHEBI:82612"/>
        <dbReference type="ChEBI" id="CHEBI:85445"/>
        <dbReference type="ChEBI" id="CHEBI:85448"/>
        <dbReference type="EC" id="2.1.1.63"/>
    </reaction>
</comment>
<dbReference type="SUPFAM" id="SSF46767">
    <property type="entry name" value="Methylated DNA-protein cysteine methyltransferase, C-terminal domain"/>
    <property type="match status" value="1"/>
</dbReference>
<dbReference type="Gene3D" id="1.10.10.10">
    <property type="entry name" value="Winged helix-like DNA-binding domain superfamily/Winged helix DNA-binding domain"/>
    <property type="match status" value="1"/>
</dbReference>
<feature type="domain" description="Methylated-DNA-[protein]-cysteine S-methyltransferase DNA binding" evidence="10">
    <location>
        <begin position="72"/>
        <end position="151"/>
    </location>
</feature>
<organism evidence="12 13">
    <name type="scientific">Leeuwenhoekiella aequorea</name>
    <dbReference type="NCBI Taxonomy" id="283736"/>
    <lineage>
        <taxon>Bacteria</taxon>
        <taxon>Pseudomonadati</taxon>
        <taxon>Bacteroidota</taxon>
        <taxon>Flavobacteriia</taxon>
        <taxon>Flavobacteriales</taxon>
        <taxon>Flavobacteriaceae</taxon>
        <taxon>Leeuwenhoekiella</taxon>
    </lineage>
</organism>
<evidence type="ECO:0000259" key="10">
    <source>
        <dbReference type="Pfam" id="PF01035"/>
    </source>
</evidence>
<evidence type="ECO:0000256" key="6">
    <source>
        <dbReference type="ARBA" id="ARBA00022763"/>
    </source>
</evidence>
<dbReference type="OrthoDB" id="9802228at2"/>